<comment type="function">
    <text evidence="5">Zinc chaperone that directly transfers zinc cofactor to target proteins, thereby activating them. Zinc is transferred from the CXCC motif in the GTPase domain to the zinc binding site in target proteins in a process requiring GTP hydrolysis.</text>
</comment>
<dbReference type="PANTHER" id="PTHR13748">
    <property type="entry name" value="COBW-RELATED"/>
    <property type="match status" value="1"/>
</dbReference>
<dbReference type="InterPro" id="IPR051316">
    <property type="entry name" value="Zinc-reg_GTPase_activator"/>
</dbReference>
<dbReference type="EMBL" id="SGXC01000001">
    <property type="protein sequence ID" value="RZS84622.1"/>
    <property type="molecule type" value="Genomic_DNA"/>
</dbReference>
<name>A0A4Q7NIJ2_9BURK</name>
<feature type="domain" description="CobW C-terminal" evidence="8">
    <location>
        <begin position="260"/>
        <end position="353"/>
    </location>
</feature>
<reference evidence="9 10" key="1">
    <citation type="submission" date="2019-02" db="EMBL/GenBank/DDBJ databases">
        <title>Genomic Encyclopedia of Type Strains, Phase IV (KMG-IV): sequencing the most valuable type-strain genomes for metagenomic binning, comparative biology and taxonomic classification.</title>
        <authorList>
            <person name="Goeker M."/>
        </authorList>
    </citation>
    <scope>NUCLEOTIDE SEQUENCE [LARGE SCALE GENOMIC DNA]</scope>
    <source>
        <strain evidence="9 10">K24</strain>
    </source>
</reference>
<dbReference type="Pfam" id="PF02492">
    <property type="entry name" value="cobW"/>
    <property type="match status" value="1"/>
</dbReference>
<evidence type="ECO:0000256" key="6">
    <source>
        <dbReference type="ARBA" id="ARBA00049117"/>
    </source>
</evidence>
<keyword evidence="1" id="KW-0547">Nucleotide-binding</keyword>
<protein>
    <submittedName>
        <fullName evidence="9">G3E family GTPase</fullName>
    </submittedName>
</protein>
<dbReference type="Pfam" id="PF07683">
    <property type="entry name" value="CobW_C"/>
    <property type="match status" value="1"/>
</dbReference>
<dbReference type="GO" id="GO:0016787">
    <property type="term" value="F:hydrolase activity"/>
    <property type="evidence" value="ECO:0007669"/>
    <property type="project" value="UniProtKB-KW"/>
</dbReference>
<proteinExistence type="inferred from homology"/>
<dbReference type="Gene3D" id="3.40.50.300">
    <property type="entry name" value="P-loop containing nucleotide triphosphate hydrolases"/>
    <property type="match status" value="1"/>
</dbReference>
<dbReference type="SUPFAM" id="SSF52540">
    <property type="entry name" value="P-loop containing nucleoside triphosphate hydrolases"/>
    <property type="match status" value="1"/>
</dbReference>
<dbReference type="InterPro" id="IPR011629">
    <property type="entry name" value="CobW-like_C"/>
</dbReference>
<organism evidence="9 10">
    <name type="scientific">Pigmentiphaga kullae</name>
    <dbReference type="NCBI Taxonomy" id="151784"/>
    <lineage>
        <taxon>Bacteria</taxon>
        <taxon>Pseudomonadati</taxon>
        <taxon>Pseudomonadota</taxon>
        <taxon>Betaproteobacteria</taxon>
        <taxon>Burkholderiales</taxon>
        <taxon>Alcaligenaceae</taxon>
        <taxon>Pigmentiphaga</taxon>
    </lineage>
</organism>
<evidence type="ECO:0000256" key="3">
    <source>
        <dbReference type="ARBA" id="ARBA00023186"/>
    </source>
</evidence>
<dbReference type="CDD" id="cd03112">
    <property type="entry name" value="CobW-like"/>
    <property type="match status" value="1"/>
</dbReference>
<dbReference type="AlphaFoldDB" id="A0A4Q7NIJ2"/>
<keyword evidence="3" id="KW-0143">Chaperone</keyword>
<sequence length="363" mass="39225">MNARQPGDDATPRTPVTVLTGFLGSGKTTLLNRILTERHGQRIAVIENEFGPESIDTDLLVREASEEIVEMSNGCLCCSVRGDLARVLEDLALRRARGELRFDRVVIETTGMADPGPVAQTIFLEPGVAAVYRLDAILTVVDACHGLPTLAAHPEARAQVGYADRLLVSKTDLVQAADLPELADALARINPRAPISWMRQGRTHLDELLDVAAFDAASVLREHAAELDTHGNDPGHDHGSCPPHGHEAVHAHNTEHTPDVASFAFTTDRPFDAGRLEQLLSALAEGLGTDLYRCKGVLWVEGEARQVVVQAVQLTIAVDRGAPWGTTPRRSKLVFIGRDLPADAIRDSLARCLEESADQPIPG</sequence>
<evidence type="ECO:0000313" key="10">
    <source>
        <dbReference type="Proteomes" id="UP000292445"/>
    </source>
</evidence>
<dbReference type="Proteomes" id="UP000292445">
    <property type="component" value="Unassembled WGS sequence"/>
</dbReference>
<dbReference type="SUPFAM" id="SSF90002">
    <property type="entry name" value="Hypothetical protein YjiA, C-terminal domain"/>
    <property type="match status" value="1"/>
</dbReference>
<evidence type="ECO:0000313" key="9">
    <source>
        <dbReference type="EMBL" id="RZS84622.1"/>
    </source>
</evidence>
<evidence type="ECO:0000256" key="2">
    <source>
        <dbReference type="ARBA" id="ARBA00022801"/>
    </source>
</evidence>
<keyword evidence="10" id="KW-1185">Reference proteome</keyword>
<keyword evidence="2" id="KW-0378">Hydrolase</keyword>
<gene>
    <name evidence="9" type="ORF">EV675_0639</name>
</gene>
<evidence type="ECO:0000259" key="8">
    <source>
        <dbReference type="SMART" id="SM00833"/>
    </source>
</evidence>
<feature type="region of interest" description="Disordered" evidence="7">
    <location>
        <begin position="227"/>
        <end position="250"/>
    </location>
</feature>
<dbReference type="OrthoDB" id="9808822at2"/>
<evidence type="ECO:0000256" key="4">
    <source>
        <dbReference type="ARBA" id="ARBA00034320"/>
    </source>
</evidence>
<dbReference type="InterPro" id="IPR027417">
    <property type="entry name" value="P-loop_NTPase"/>
</dbReference>
<evidence type="ECO:0000256" key="5">
    <source>
        <dbReference type="ARBA" id="ARBA00045658"/>
    </source>
</evidence>
<dbReference type="Gene3D" id="3.30.1220.10">
    <property type="entry name" value="CobW-like, C-terminal domain"/>
    <property type="match status" value="1"/>
</dbReference>
<dbReference type="SMART" id="SM00833">
    <property type="entry name" value="CobW_C"/>
    <property type="match status" value="1"/>
</dbReference>
<accession>A0A4Q7NIJ2</accession>
<evidence type="ECO:0000256" key="7">
    <source>
        <dbReference type="SAM" id="MobiDB-lite"/>
    </source>
</evidence>
<comment type="catalytic activity">
    <reaction evidence="6">
        <text>GTP + H2O = GDP + phosphate + H(+)</text>
        <dbReference type="Rhea" id="RHEA:19669"/>
        <dbReference type="ChEBI" id="CHEBI:15377"/>
        <dbReference type="ChEBI" id="CHEBI:15378"/>
        <dbReference type="ChEBI" id="CHEBI:37565"/>
        <dbReference type="ChEBI" id="CHEBI:43474"/>
        <dbReference type="ChEBI" id="CHEBI:58189"/>
    </reaction>
    <physiologicalReaction direction="left-to-right" evidence="6">
        <dbReference type="Rhea" id="RHEA:19670"/>
    </physiologicalReaction>
</comment>
<dbReference type="GO" id="GO:0005737">
    <property type="term" value="C:cytoplasm"/>
    <property type="evidence" value="ECO:0007669"/>
    <property type="project" value="TreeGrafter"/>
</dbReference>
<comment type="similarity">
    <text evidence="4">Belongs to the SIMIBI class G3E GTPase family. ZNG1 subfamily.</text>
</comment>
<comment type="caution">
    <text evidence="9">The sequence shown here is derived from an EMBL/GenBank/DDBJ whole genome shotgun (WGS) entry which is preliminary data.</text>
</comment>
<evidence type="ECO:0000256" key="1">
    <source>
        <dbReference type="ARBA" id="ARBA00022741"/>
    </source>
</evidence>
<dbReference type="PANTHER" id="PTHR13748:SF62">
    <property type="entry name" value="COBW DOMAIN-CONTAINING PROTEIN"/>
    <property type="match status" value="1"/>
</dbReference>
<dbReference type="InterPro" id="IPR036627">
    <property type="entry name" value="CobW-likC_sf"/>
</dbReference>
<dbReference type="GO" id="GO:0000166">
    <property type="term" value="F:nucleotide binding"/>
    <property type="evidence" value="ECO:0007669"/>
    <property type="project" value="UniProtKB-KW"/>
</dbReference>
<dbReference type="InterPro" id="IPR003495">
    <property type="entry name" value="CobW/HypB/UreG_nucleotide-bd"/>
</dbReference>
<dbReference type="RefSeq" id="WP_130355969.1">
    <property type="nucleotide sequence ID" value="NZ_SGXC01000001.1"/>
</dbReference>